<dbReference type="RefSeq" id="WP_253804437.1">
    <property type="nucleotide sequence ID" value="NZ_BAAAUB010000050.1"/>
</dbReference>
<protein>
    <submittedName>
        <fullName evidence="2">Transcriptional regulator with XRE-family HTH domain</fullName>
    </submittedName>
</protein>
<evidence type="ECO:0000259" key="1">
    <source>
        <dbReference type="PROSITE" id="PS50943"/>
    </source>
</evidence>
<dbReference type="SUPFAM" id="SSF47413">
    <property type="entry name" value="lambda repressor-like DNA-binding domains"/>
    <property type="match status" value="2"/>
</dbReference>
<feature type="domain" description="HTH cro/C1-type" evidence="1">
    <location>
        <begin position="134"/>
        <end position="189"/>
    </location>
</feature>
<comment type="caution">
    <text evidence="2">The sequence shown here is derived from an EMBL/GenBank/DDBJ whole genome shotgun (WGS) entry which is preliminary data.</text>
</comment>
<dbReference type="Gene3D" id="1.10.260.40">
    <property type="entry name" value="lambda repressor-like DNA-binding domains"/>
    <property type="match status" value="2"/>
</dbReference>
<evidence type="ECO:0000313" key="3">
    <source>
        <dbReference type="Proteomes" id="UP001206483"/>
    </source>
</evidence>
<name>A0ABT1J9G6_9ACTN</name>
<dbReference type="PROSITE" id="PS50943">
    <property type="entry name" value="HTH_CROC1"/>
    <property type="match status" value="1"/>
</dbReference>
<evidence type="ECO:0000313" key="2">
    <source>
        <dbReference type="EMBL" id="MCP2314091.1"/>
    </source>
</evidence>
<gene>
    <name evidence="2" type="ORF">FHR36_007290</name>
</gene>
<accession>A0ABT1J9G6</accession>
<reference evidence="2 3" key="1">
    <citation type="submission" date="2022-06" db="EMBL/GenBank/DDBJ databases">
        <title>Sequencing the genomes of 1000 actinobacteria strains.</title>
        <authorList>
            <person name="Klenk H.-P."/>
        </authorList>
    </citation>
    <scope>NUCLEOTIDE SEQUENCE [LARGE SCALE GENOMIC DNA]</scope>
    <source>
        <strain evidence="2 3">DSM 41656</strain>
    </source>
</reference>
<dbReference type="InterPro" id="IPR010982">
    <property type="entry name" value="Lambda_DNA-bd_dom_sf"/>
</dbReference>
<organism evidence="2 3">
    <name type="scientific">Kitasatospora paracochleata</name>
    <dbReference type="NCBI Taxonomy" id="58354"/>
    <lineage>
        <taxon>Bacteria</taxon>
        <taxon>Bacillati</taxon>
        <taxon>Actinomycetota</taxon>
        <taxon>Actinomycetes</taxon>
        <taxon>Kitasatosporales</taxon>
        <taxon>Streptomycetaceae</taxon>
        <taxon>Kitasatospora</taxon>
    </lineage>
</organism>
<dbReference type="EMBL" id="JAMZDX010000008">
    <property type="protein sequence ID" value="MCP2314091.1"/>
    <property type="molecule type" value="Genomic_DNA"/>
</dbReference>
<dbReference type="Pfam" id="PF13560">
    <property type="entry name" value="HTH_31"/>
    <property type="match status" value="1"/>
</dbReference>
<proteinExistence type="predicted"/>
<keyword evidence="3" id="KW-1185">Reference proteome</keyword>
<dbReference type="InterPro" id="IPR001387">
    <property type="entry name" value="Cro/C1-type_HTH"/>
</dbReference>
<dbReference type="CDD" id="cd00093">
    <property type="entry name" value="HTH_XRE"/>
    <property type="match status" value="1"/>
</dbReference>
<dbReference type="Proteomes" id="UP001206483">
    <property type="component" value="Unassembled WGS sequence"/>
</dbReference>
<sequence length="477" mass="52791">MARTTHTLPRRSKDPYVVIARKMRAARRRAGDPSLAVMAQKAGVSIGLLSQAQNGDPRMTWRTVRAWAAALDEPIALWEQIWHELECARRSAGDGPSSSGTSPAVKRARELWIREQHLRVVPGIRSVRELVDVLNELRRHRGLSLRQVADAAGGCSHTTVREVLRGGRRCTPRHLAQVLTGCGVSDGDRVGWMELLVRLTESDASVLARAAAKRVLPVQRFTRRRGRPEARLHDALWLSEQPDSGSWTLYTSLLQEAVDSATGGDMKELAGIWRMHIEDARAVYAGMAIPQSSVFVRLVEALCLRAVPFKQVRRRWRSRYGPLVEILAPACPLDGPGIDPLSLVGGRLVEVLASWHVYGGHPGDGPAEVWLIDDQGRSTNIASGTDWCLMVESSRPDDGVDMGDWGRIDVLPVRDETPLAAHLGELMIGVRQEWEPRTGRMALELDFPSGSVRFESWSGDLRVLAMDRTEGPTTPMP</sequence>
<dbReference type="SMART" id="SM00530">
    <property type="entry name" value="HTH_XRE"/>
    <property type="match status" value="2"/>
</dbReference>